<dbReference type="SUPFAM" id="SSF53850">
    <property type="entry name" value="Periplasmic binding protein-like II"/>
    <property type="match status" value="1"/>
</dbReference>
<accession>A0A0F9MLW3</accession>
<comment type="caution">
    <text evidence="2">The sequence shown here is derived from an EMBL/GenBank/DDBJ whole genome shotgun (WGS) entry which is preliminary data.</text>
</comment>
<dbReference type="EMBL" id="LAZR01009869">
    <property type="protein sequence ID" value="KKM70157.1"/>
    <property type="molecule type" value="Genomic_DNA"/>
</dbReference>
<gene>
    <name evidence="2" type="ORF">LCGC14_1443580</name>
</gene>
<dbReference type="Gene3D" id="3.40.190.10">
    <property type="entry name" value="Periplasmic binding protein-like II"/>
    <property type="match status" value="2"/>
</dbReference>
<reference evidence="2" key="1">
    <citation type="journal article" date="2015" name="Nature">
        <title>Complex archaea that bridge the gap between prokaryotes and eukaryotes.</title>
        <authorList>
            <person name="Spang A."/>
            <person name="Saw J.H."/>
            <person name="Jorgensen S.L."/>
            <person name="Zaremba-Niedzwiedzka K."/>
            <person name="Martijn J."/>
            <person name="Lind A.E."/>
            <person name="van Eijk R."/>
            <person name="Schleper C."/>
            <person name="Guy L."/>
            <person name="Ettema T.J."/>
        </authorList>
    </citation>
    <scope>NUCLEOTIDE SEQUENCE</scope>
</reference>
<evidence type="ECO:0000313" key="2">
    <source>
        <dbReference type="EMBL" id="KKM70157.1"/>
    </source>
</evidence>
<evidence type="ECO:0000259" key="1">
    <source>
        <dbReference type="Pfam" id="PF12849"/>
    </source>
</evidence>
<dbReference type="InterPro" id="IPR052738">
    <property type="entry name" value="ABC-Tungstate_binding"/>
</dbReference>
<protein>
    <recommendedName>
        <fullName evidence="1">PBP domain-containing protein</fullName>
    </recommendedName>
</protein>
<feature type="domain" description="PBP" evidence="1">
    <location>
        <begin position="31"/>
        <end position="275"/>
    </location>
</feature>
<dbReference type="Pfam" id="PF12849">
    <property type="entry name" value="PBP_like_2"/>
    <property type="match status" value="1"/>
</dbReference>
<sequence>MKSKSVLAICIILSIGVTAEKVQSRSKILKMSTTTSLQTSGLLDILLPELEKETGIGIKIIAKGTGAAIRDGIDGNVDLIFIHSKSREEKFVRDGYGTKRYPVMHNDFVILGPSSDPAGIKGMQDAVAAFEKIALAKIPFISRGDDSGTHTKEQNLWEKTGLNLKKKVTHIREKGIKREIGFLHPEGLGKWYFSIGQGMGKAITFSEEKQAYILADRGTFIKYKHGRKQGLDLEVLCEGDPILANPYGVIPINPSRYPHVNYVLAKTFVDWLVSKRGQNIIANYRLHGKALFYPDALP</sequence>
<dbReference type="AlphaFoldDB" id="A0A0F9MLW3"/>
<dbReference type="PANTHER" id="PTHR37945:SF1">
    <property type="entry name" value="EXTRACELLULAR TUNGSTATE BINDING PROTEIN"/>
    <property type="match status" value="1"/>
</dbReference>
<name>A0A0F9MLW3_9ZZZZ</name>
<dbReference type="InterPro" id="IPR024370">
    <property type="entry name" value="PBP_domain"/>
</dbReference>
<dbReference type="PANTHER" id="PTHR37945">
    <property type="entry name" value="EXTRACELLULAR TUNGSTATE BINDING PROTEIN"/>
    <property type="match status" value="1"/>
</dbReference>
<organism evidence="2">
    <name type="scientific">marine sediment metagenome</name>
    <dbReference type="NCBI Taxonomy" id="412755"/>
    <lineage>
        <taxon>unclassified sequences</taxon>
        <taxon>metagenomes</taxon>
        <taxon>ecological metagenomes</taxon>
    </lineage>
</organism>
<proteinExistence type="predicted"/>